<feature type="compositionally biased region" description="Low complexity" evidence="1">
    <location>
        <begin position="11"/>
        <end position="23"/>
    </location>
</feature>
<dbReference type="AlphaFoldDB" id="A0A3S0V8R2"/>
<name>A0A3S0V8R2_9MICO</name>
<evidence type="ECO:0000313" key="3">
    <source>
        <dbReference type="Proteomes" id="UP000274909"/>
    </source>
</evidence>
<feature type="compositionally biased region" description="Basic and acidic residues" evidence="1">
    <location>
        <begin position="1"/>
        <end position="10"/>
    </location>
</feature>
<feature type="region of interest" description="Disordered" evidence="1">
    <location>
        <begin position="1"/>
        <end position="27"/>
    </location>
</feature>
<keyword evidence="3" id="KW-1185">Reference proteome</keyword>
<feature type="region of interest" description="Disordered" evidence="1">
    <location>
        <begin position="140"/>
        <end position="192"/>
    </location>
</feature>
<accession>A0A3S0V8R2</accession>
<reference evidence="2 3" key="1">
    <citation type="submission" date="2018-12" db="EMBL/GenBank/DDBJ databases">
        <authorList>
            <person name="Li F."/>
        </authorList>
    </citation>
    <scope>NUCLEOTIDE SEQUENCE [LARGE SCALE GENOMIC DNA]</scope>
    <source>
        <strain evidence="2 3">EGI 6500705</strain>
    </source>
</reference>
<proteinExistence type="predicted"/>
<dbReference type="OrthoDB" id="5116773at2"/>
<comment type="caution">
    <text evidence="2">The sequence shown here is derived from an EMBL/GenBank/DDBJ whole genome shotgun (WGS) entry which is preliminary data.</text>
</comment>
<organism evidence="2 3">
    <name type="scientific">Labedella endophytica</name>
    <dbReference type="NCBI Taxonomy" id="1523160"/>
    <lineage>
        <taxon>Bacteria</taxon>
        <taxon>Bacillati</taxon>
        <taxon>Actinomycetota</taxon>
        <taxon>Actinomycetes</taxon>
        <taxon>Micrococcales</taxon>
        <taxon>Microbacteriaceae</taxon>
        <taxon>Labedella</taxon>
    </lineage>
</organism>
<sequence>MTDAHEKDEPTQAPAATPAPIATEVGADVDRAPIADVGSAVFEGVEAYRPDEVFHGVATYSGDDAYTATPATGGSAAYEGASAYGVAGAYEPEGAYVPAVTPVAAEDIVPDGAAPSKSGEPARVDPIGVYVPEDVPAAALPQNEIADAEAASTDVSADAADALPGSAVAPETGEPVTPADATSGPSAVRFDD</sequence>
<evidence type="ECO:0000313" key="2">
    <source>
        <dbReference type="EMBL" id="RUQ98121.1"/>
    </source>
</evidence>
<dbReference type="Proteomes" id="UP000274909">
    <property type="component" value="Unassembled WGS sequence"/>
</dbReference>
<dbReference type="RefSeq" id="WP_127050974.1">
    <property type="nucleotide sequence ID" value="NZ_RZGZ01000004.1"/>
</dbReference>
<dbReference type="EMBL" id="RZGZ01000004">
    <property type="protein sequence ID" value="RUQ98121.1"/>
    <property type="molecule type" value="Genomic_DNA"/>
</dbReference>
<feature type="compositionally biased region" description="Low complexity" evidence="1">
    <location>
        <begin position="148"/>
        <end position="162"/>
    </location>
</feature>
<gene>
    <name evidence="2" type="ORF">ELQ94_13930</name>
</gene>
<protein>
    <submittedName>
        <fullName evidence="2">Uncharacterized protein</fullName>
    </submittedName>
</protein>
<evidence type="ECO:0000256" key="1">
    <source>
        <dbReference type="SAM" id="MobiDB-lite"/>
    </source>
</evidence>